<evidence type="ECO:0008006" key="3">
    <source>
        <dbReference type="Google" id="ProtNLM"/>
    </source>
</evidence>
<dbReference type="EMBL" id="CP046620">
    <property type="protein sequence ID" value="QHQ36742.1"/>
    <property type="molecule type" value="Genomic_DNA"/>
</dbReference>
<dbReference type="KEGG" id="amaq:GO499_16955"/>
<evidence type="ECO:0000313" key="1">
    <source>
        <dbReference type="EMBL" id="QHQ36742.1"/>
    </source>
</evidence>
<organism evidence="1 2">
    <name type="scientific">Algicella marina</name>
    <dbReference type="NCBI Taxonomy" id="2683284"/>
    <lineage>
        <taxon>Bacteria</taxon>
        <taxon>Pseudomonadati</taxon>
        <taxon>Pseudomonadota</taxon>
        <taxon>Alphaproteobacteria</taxon>
        <taxon>Rhodobacterales</taxon>
        <taxon>Paracoccaceae</taxon>
        <taxon>Algicella</taxon>
    </lineage>
</organism>
<dbReference type="GO" id="GO:0016788">
    <property type="term" value="F:hydrolase activity, acting on ester bonds"/>
    <property type="evidence" value="ECO:0007669"/>
    <property type="project" value="UniProtKB-ARBA"/>
</dbReference>
<gene>
    <name evidence="1" type="ORF">GO499_16955</name>
</gene>
<dbReference type="RefSeq" id="WP_161863286.1">
    <property type="nucleotide sequence ID" value="NZ_CP046620.1"/>
</dbReference>
<reference evidence="1 2" key="1">
    <citation type="submission" date="2019-12" db="EMBL/GenBank/DDBJ databases">
        <title>Complete genome sequence of Algicella marina strain 9Alg 56(T) isolated from the red alga Tichocarpus crinitus.</title>
        <authorList>
            <person name="Kim S.-G."/>
            <person name="Nedashkovskaya O.I."/>
        </authorList>
    </citation>
    <scope>NUCLEOTIDE SEQUENCE [LARGE SCALE GENOMIC DNA]</scope>
    <source>
        <strain evidence="1 2">9Alg 56</strain>
    </source>
</reference>
<accession>A0A6P1T821</accession>
<dbReference type="AlphaFoldDB" id="A0A6P1T821"/>
<evidence type="ECO:0000313" key="2">
    <source>
        <dbReference type="Proteomes" id="UP000464495"/>
    </source>
</evidence>
<protein>
    <recommendedName>
        <fullName evidence="3">SGNH/GDSL hydrolase family protein</fullName>
    </recommendedName>
</protein>
<keyword evidence="2" id="KW-1185">Reference proteome</keyword>
<dbReference type="SUPFAM" id="SSF52266">
    <property type="entry name" value="SGNH hydrolase"/>
    <property type="match status" value="1"/>
</dbReference>
<dbReference type="Proteomes" id="UP000464495">
    <property type="component" value="Chromosome"/>
</dbReference>
<dbReference type="Gene3D" id="3.40.50.1110">
    <property type="entry name" value="SGNH hydrolase"/>
    <property type="match status" value="1"/>
</dbReference>
<dbReference type="InterPro" id="IPR036514">
    <property type="entry name" value="SGNH_hydro_sf"/>
</dbReference>
<sequence>MKLPRLISLIFVGGVLLVLGWDMVRDELMPADRKILFVGNSFLFVGDVPQQVKRLAASGPEPVRYHTRMIAEPNHRLAWHVEDGKALSELRSGVWDTVVLQDYSRTVFSPDLKAEMERSVEILTQAAEAAGTEVVFYAHWPPAPITRADRAAKVAQIERTYRHIASRTGGRVAPVGRAFAEAWDRGIAGLISVDGHHASLLGSHVAALVVLATLGDVSPDETNWRPEGLTEEMVAALKRDSSRYFRADFAQNR</sequence>
<proteinExistence type="predicted"/>
<name>A0A6P1T821_9RHOB</name>